<evidence type="ECO:0000313" key="2">
    <source>
        <dbReference type="EMBL" id="GMA41446.1"/>
    </source>
</evidence>
<comment type="caution">
    <text evidence="2">The sequence shown here is derived from an EMBL/GenBank/DDBJ whole genome shotgun (WGS) entry which is preliminary data.</text>
</comment>
<protein>
    <submittedName>
        <fullName evidence="2">Uncharacterized protein</fullName>
    </submittedName>
</protein>
<sequence length="60" mass="5851">MTDVDTVAPAVAESSADAASLTDSPAGAGAAESLASRLTRAAAAADAAPWTRRDPGPPPF</sequence>
<feature type="compositionally biased region" description="Low complexity" evidence="1">
    <location>
        <begin position="8"/>
        <end position="20"/>
    </location>
</feature>
<dbReference type="Proteomes" id="UP001157126">
    <property type="component" value="Unassembled WGS sequence"/>
</dbReference>
<evidence type="ECO:0000313" key="3">
    <source>
        <dbReference type="Proteomes" id="UP001157126"/>
    </source>
</evidence>
<gene>
    <name evidence="2" type="ORF">GCM10025883_34910</name>
</gene>
<evidence type="ECO:0000256" key="1">
    <source>
        <dbReference type="SAM" id="MobiDB-lite"/>
    </source>
</evidence>
<keyword evidence="3" id="KW-1185">Reference proteome</keyword>
<dbReference type="EMBL" id="BSUO01000001">
    <property type="protein sequence ID" value="GMA41446.1"/>
    <property type="molecule type" value="Genomic_DNA"/>
</dbReference>
<organism evidence="2 3">
    <name type="scientific">Mobilicoccus caccae</name>
    <dbReference type="NCBI Taxonomy" id="1859295"/>
    <lineage>
        <taxon>Bacteria</taxon>
        <taxon>Bacillati</taxon>
        <taxon>Actinomycetota</taxon>
        <taxon>Actinomycetes</taxon>
        <taxon>Micrococcales</taxon>
        <taxon>Dermatophilaceae</taxon>
        <taxon>Mobilicoccus</taxon>
    </lineage>
</organism>
<reference evidence="3" key="1">
    <citation type="journal article" date="2019" name="Int. J. Syst. Evol. Microbiol.">
        <title>The Global Catalogue of Microorganisms (GCM) 10K type strain sequencing project: providing services to taxonomists for standard genome sequencing and annotation.</title>
        <authorList>
            <consortium name="The Broad Institute Genomics Platform"/>
            <consortium name="The Broad Institute Genome Sequencing Center for Infectious Disease"/>
            <person name="Wu L."/>
            <person name="Ma J."/>
        </authorList>
    </citation>
    <scope>NUCLEOTIDE SEQUENCE [LARGE SCALE GENOMIC DNA]</scope>
    <source>
        <strain evidence="3">NBRC 113072</strain>
    </source>
</reference>
<accession>A0ABQ6IWK2</accession>
<feature type="region of interest" description="Disordered" evidence="1">
    <location>
        <begin position="1"/>
        <end position="27"/>
    </location>
</feature>
<proteinExistence type="predicted"/>
<name>A0ABQ6IWK2_9MICO</name>